<organism evidence="1 2">
    <name type="scientific">Lactococcus phage 936 group phage Phi5.12</name>
    <dbReference type="NCBI Taxonomy" id="1636570"/>
    <lineage>
        <taxon>Viruses</taxon>
        <taxon>Duplodnaviria</taxon>
        <taxon>Heunggongvirae</taxon>
        <taxon>Uroviricota</taxon>
        <taxon>Caudoviricetes</taxon>
        <taxon>Skunavirus</taxon>
        <taxon>Skunavirus sv512</taxon>
    </lineage>
</organism>
<gene>
    <name evidence="1" type="ORF">Phi512_45</name>
</gene>
<proteinExistence type="predicted"/>
<dbReference type="EMBL" id="KP793108">
    <property type="protein sequence ID" value="ALM63444.1"/>
    <property type="molecule type" value="Genomic_DNA"/>
</dbReference>
<name>A0A126HA19_9CAUD</name>
<keyword evidence="2" id="KW-1185">Reference proteome</keyword>
<protein>
    <submittedName>
        <fullName evidence="1">Uncharacterized protein</fullName>
    </submittedName>
</protein>
<accession>A0A126HA19</accession>
<evidence type="ECO:0000313" key="1">
    <source>
        <dbReference type="EMBL" id="ALM63444.1"/>
    </source>
</evidence>
<evidence type="ECO:0000313" key="2">
    <source>
        <dbReference type="Proteomes" id="UP000223484"/>
    </source>
</evidence>
<dbReference type="Proteomes" id="UP000223484">
    <property type="component" value="Segment"/>
</dbReference>
<reference evidence="1 2" key="1">
    <citation type="journal article" date="2016" name="Sci. Rep.">
        <title>Comparative genomics and functional analysis of the 936 group of lactococcal Siphoviridae phages.</title>
        <authorList>
            <person name="Murphy J."/>
            <person name="Bottacini F."/>
            <person name="Mahony J."/>
            <person name="Kelleher P."/>
            <person name="Neve H."/>
            <person name="Zomer A."/>
            <person name="Nauta A."/>
            <person name="van Sinderen D."/>
        </authorList>
    </citation>
    <scope>NUCLEOTIDE SEQUENCE [LARGE SCALE GENOMIC DNA]</scope>
</reference>
<sequence length="65" mass="7542">MSDKWYVIKVSEENREKNIPNDSYVVMKYRAGLETTITCYGDTTILITPSKEIAENTKRALNERL</sequence>